<feature type="compositionally biased region" description="Polar residues" evidence="1">
    <location>
        <begin position="46"/>
        <end position="55"/>
    </location>
</feature>
<keyword evidence="3" id="KW-1185">Reference proteome</keyword>
<accession>A0A0L6UQF8</accession>
<organism evidence="2 3">
    <name type="scientific">Puccinia sorghi</name>
    <dbReference type="NCBI Taxonomy" id="27349"/>
    <lineage>
        <taxon>Eukaryota</taxon>
        <taxon>Fungi</taxon>
        <taxon>Dikarya</taxon>
        <taxon>Basidiomycota</taxon>
        <taxon>Pucciniomycotina</taxon>
        <taxon>Pucciniomycetes</taxon>
        <taxon>Pucciniales</taxon>
        <taxon>Pucciniaceae</taxon>
        <taxon>Puccinia</taxon>
    </lineage>
</organism>
<protein>
    <submittedName>
        <fullName evidence="2">Uncharacterized protein</fullName>
    </submittedName>
</protein>
<name>A0A0L6UQF8_9BASI</name>
<feature type="non-terminal residue" evidence="2">
    <location>
        <position position="357"/>
    </location>
</feature>
<evidence type="ECO:0000313" key="3">
    <source>
        <dbReference type="Proteomes" id="UP000037035"/>
    </source>
</evidence>
<evidence type="ECO:0000256" key="1">
    <source>
        <dbReference type="SAM" id="MobiDB-lite"/>
    </source>
</evidence>
<proteinExistence type="predicted"/>
<feature type="compositionally biased region" description="Low complexity" evidence="1">
    <location>
        <begin position="66"/>
        <end position="76"/>
    </location>
</feature>
<evidence type="ECO:0000313" key="2">
    <source>
        <dbReference type="EMBL" id="KNZ50080.1"/>
    </source>
</evidence>
<dbReference type="EMBL" id="LAVV01009734">
    <property type="protein sequence ID" value="KNZ50080.1"/>
    <property type="molecule type" value="Genomic_DNA"/>
</dbReference>
<gene>
    <name evidence="2" type="ORF">VP01_4609g1</name>
</gene>
<comment type="caution">
    <text evidence="2">The sequence shown here is derived from an EMBL/GenBank/DDBJ whole genome shotgun (WGS) entry which is preliminary data.</text>
</comment>
<sequence length="357" mass="39115">MPVNSIFSIAFPSPSSQASTHPEVEALFDCVIGDKGKSADPRDDQGNASANNPSIVINPPTPVPSQPSKQTSTSTKAPRLPTSHGSTFDKELFKKFLLFTKMMQALTPVTPPSKPTLRELLLVLYKWLPNVPNLNVNGDNFQTWVVMVQQALEGGPIVLMDNDLVLQSDEDMLLKMALLATINDSIKVRVAELLSCLEGFRLISNTFTLRSRTSHIAVMKQLLDLKFNHLDQTADLDAHFRKIENMGPVSKWCHKCKVNTHYTQDCFKSPTSGSVSSNNAAFCPSITSNSNPFRSATAPPRSNFQVHHSGRGKSLVGKMKIKNKSGSITLNNVYYSPDASCTLLSAETLRLGGGRIE</sequence>
<dbReference type="AlphaFoldDB" id="A0A0L6UQF8"/>
<feature type="compositionally biased region" description="Basic and acidic residues" evidence="1">
    <location>
        <begin position="35"/>
        <end position="45"/>
    </location>
</feature>
<dbReference type="VEuPathDB" id="FungiDB:VP01_4609g1"/>
<dbReference type="OrthoDB" id="8053277at2759"/>
<dbReference type="Proteomes" id="UP000037035">
    <property type="component" value="Unassembled WGS sequence"/>
</dbReference>
<reference evidence="2 3" key="1">
    <citation type="submission" date="2015-08" db="EMBL/GenBank/DDBJ databases">
        <title>Next Generation Sequencing and Analysis of the Genome of Puccinia sorghi L Schw, the Causal Agent of Maize Common Rust.</title>
        <authorList>
            <person name="Rochi L."/>
            <person name="Burguener G."/>
            <person name="Darino M."/>
            <person name="Turjanski A."/>
            <person name="Kreff E."/>
            <person name="Dieguez M.J."/>
            <person name="Sacco F."/>
        </authorList>
    </citation>
    <scope>NUCLEOTIDE SEQUENCE [LARGE SCALE GENOMIC DNA]</scope>
    <source>
        <strain evidence="2 3">RO10H11247</strain>
    </source>
</reference>
<feature type="region of interest" description="Disordered" evidence="1">
    <location>
        <begin position="35"/>
        <end position="86"/>
    </location>
</feature>